<evidence type="ECO:0000313" key="4">
    <source>
        <dbReference type="Proteomes" id="UP000319010"/>
    </source>
</evidence>
<dbReference type="PROSITE" id="PS51257">
    <property type="entry name" value="PROKAR_LIPOPROTEIN"/>
    <property type="match status" value="1"/>
</dbReference>
<comment type="caution">
    <text evidence="3">The sequence shown here is derived from an EMBL/GenBank/DDBJ whole genome shotgun (WGS) entry which is preliminary data.</text>
</comment>
<feature type="chain" id="PRO_5021281223" description="Lipoprotein" evidence="2">
    <location>
        <begin position="23"/>
        <end position="251"/>
    </location>
</feature>
<feature type="compositionally biased region" description="Basic and acidic residues" evidence="1">
    <location>
        <begin position="59"/>
        <end position="85"/>
    </location>
</feature>
<evidence type="ECO:0000256" key="1">
    <source>
        <dbReference type="SAM" id="MobiDB-lite"/>
    </source>
</evidence>
<evidence type="ECO:0000256" key="2">
    <source>
        <dbReference type="SAM" id="SignalP"/>
    </source>
</evidence>
<feature type="region of interest" description="Disordered" evidence="1">
    <location>
        <begin position="227"/>
        <end position="251"/>
    </location>
</feature>
<name>A0A507ZX60_9ACTO</name>
<feature type="signal peptide" evidence="2">
    <location>
        <begin position="1"/>
        <end position="22"/>
    </location>
</feature>
<sequence>MRSTVKVLSVAAALAMAVGLSACEEQEGPQTPTDGATASASADKDADSSSDPTASEDEKDSKKDEKGKKDDKDEKDKKKDSKGGETTKSGSKIQDINTVTFRDDEIGLTQTCDKVVEDYAAPQYKQGKSDETVYLLHCTLDFDGEVGYSSGVTHTTSLQDEKNSSLKADEYGALLANDLKADGLETFSIADDYGATNIEGWFAFVSLGKSTTLRPFSDGSTNIVYDRGDGENTRTGKHYGPHSDTQKLVLK</sequence>
<dbReference type="EMBL" id="VICB01000025">
    <property type="protein sequence ID" value="TQD41547.1"/>
    <property type="molecule type" value="Genomic_DNA"/>
</dbReference>
<organism evidence="3 4">
    <name type="scientific">Actinomyces johnsonii</name>
    <dbReference type="NCBI Taxonomy" id="544581"/>
    <lineage>
        <taxon>Bacteria</taxon>
        <taxon>Bacillati</taxon>
        <taxon>Actinomycetota</taxon>
        <taxon>Actinomycetes</taxon>
        <taxon>Actinomycetales</taxon>
        <taxon>Actinomycetaceae</taxon>
        <taxon>Actinomyces</taxon>
    </lineage>
</organism>
<dbReference type="AlphaFoldDB" id="A0A507ZX60"/>
<dbReference type="RefSeq" id="WP_021606110.1">
    <property type="nucleotide sequence ID" value="NZ_CAURQG010000027.1"/>
</dbReference>
<feature type="region of interest" description="Disordered" evidence="1">
    <location>
        <begin position="24"/>
        <end position="91"/>
    </location>
</feature>
<keyword evidence="2" id="KW-0732">Signal</keyword>
<evidence type="ECO:0008006" key="5">
    <source>
        <dbReference type="Google" id="ProtNLM"/>
    </source>
</evidence>
<gene>
    <name evidence="3" type="ORF">FK256_13425</name>
</gene>
<dbReference type="Proteomes" id="UP000319010">
    <property type="component" value="Unassembled WGS sequence"/>
</dbReference>
<accession>A0A507ZX60</accession>
<evidence type="ECO:0000313" key="3">
    <source>
        <dbReference type="EMBL" id="TQD41547.1"/>
    </source>
</evidence>
<reference evidence="3 4" key="1">
    <citation type="submission" date="2019-06" db="EMBL/GenBank/DDBJ databases">
        <title>Draft genome sequence of Actinomyces johnsonii CCUG 34287T.</title>
        <authorList>
            <person name="Salva-Serra F."/>
            <person name="Cardew S."/>
            <person name="Moore E."/>
        </authorList>
    </citation>
    <scope>NUCLEOTIDE SEQUENCE [LARGE SCALE GENOMIC DNA]</scope>
    <source>
        <strain evidence="3 4">CCUG 34287</strain>
    </source>
</reference>
<protein>
    <recommendedName>
        <fullName evidence="5">Lipoprotein</fullName>
    </recommendedName>
</protein>
<proteinExistence type="predicted"/>
<feature type="compositionally biased region" description="Low complexity" evidence="1">
    <location>
        <begin position="31"/>
        <end position="41"/>
    </location>
</feature>